<evidence type="ECO:0000256" key="11">
    <source>
        <dbReference type="SAM" id="Phobius"/>
    </source>
</evidence>
<dbReference type="SMART" id="SM00382">
    <property type="entry name" value="AAA"/>
    <property type="match status" value="2"/>
</dbReference>
<dbReference type="GO" id="GO:0005524">
    <property type="term" value="F:ATP binding"/>
    <property type="evidence" value="ECO:0007669"/>
    <property type="project" value="UniProtKB-KW"/>
</dbReference>
<dbReference type="InterPro" id="IPR027417">
    <property type="entry name" value="P-loop_NTPase"/>
</dbReference>
<comment type="subcellular location">
    <subcellularLocation>
        <location evidence="1">Vacuole membrane</location>
        <topology evidence="1">Multi-pass membrane protein</topology>
    </subcellularLocation>
</comment>
<keyword evidence="4 11" id="KW-0812">Transmembrane</keyword>
<evidence type="ECO:0000313" key="14">
    <source>
        <dbReference type="EMBL" id="GIL84404.1"/>
    </source>
</evidence>
<evidence type="ECO:0000256" key="7">
    <source>
        <dbReference type="ARBA" id="ARBA00022840"/>
    </source>
</evidence>
<evidence type="ECO:0000259" key="12">
    <source>
        <dbReference type="PROSITE" id="PS50893"/>
    </source>
</evidence>
<keyword evidence="5" id="KW-0677">Repeat</keyword>
<dbReference type="EMBL" id="BNCQ01000044">
    <property type="protein sequence ID" value="GIM12707.1"/>
    <property type="molecule type" value="Genomic_DNA"/>
</dbReference>
<evidence type="ECO:0000256" key="10">
    <source>
        <dbReference type="SAM" id="MobiDB-lite"/>
    </source>
</evidence>
<keyword evidence="9 11" id="KW-0472">Membrane</keyword>
<proteinExistence type="inferred from homology"/>
<dbReference type="FunFam" id="3.40.50.300:FF:000997">
    <property type="entry name" value="Multidrug resistance-associated protein 1"/>
    <property type="match status" value="1"/>
</dbReference>
<dbReference type="OrthoDB" id="6500128at2759"/>
<gene>
    <name evidence="14" type="ORF">Vretifemale_12959</name>
    <name evidence="15" type="ORF">Vretimale_15888</name>
</gene>
<dbReference type="InterPro" id="IPR050173">
    <property type="entry name" value="ABC_transporter_C-like"/>
</dbReference>
<sequence length="1409" mass="153593">MGKTDGGQVTGTPVQASSAPAPKAKPKSIWKNPVKTNWLLRSCFFDVDSLIYTGYRRRLEPEDMYPEPAVGTKVLIDQLEPAWHEQLKKPNPDLKRALLRGNVGYLLFTGLLYGISQACSLAGPLLLRRIVTGLQCEAQQRKMPPGVNIGCDPRSKLYYYIIGLFLAPAIQSLCENQQMYLLYLTGTRMRNALMAAIYRKCLRLSNAALQAESTGKVVTLMSNDAQKLQDAMFAIHAMWGSPAYIIAVLLLLWFEVGWATFVGLGVMLVMVPMTGTLAAKLGALRREIMQWTDKRVGRMNELISGIQMIKFYAWESSFRSAVQECRAQEANILRRMAMWQGIFGLLLFYGPVAVALFCFGSYALAGETLSPARAYTALALFSLLRFPMSFLPMLVTMIVNALVAIKRIGEFLKREESALEPWDPEKTPAGVVSVTGGVFSWDVKAERPTLSGIDFRAEPGSLTMVVGGVGSGKSSLLTALIGHITKLQGEVQLGGRIAYVAQTAWIMNDTLQENVLMGQPLDPDRYRTALEVAQLGPDLAILPNGDLTEIGDRGVTLSGGQKQRVSIARAVYANADVYLLDDPLSAVDSHVGRALFEQVIRGVLKSKTVILVTNALQYLPQAHNILWMEEGRERSQGTFAQLQEAGLNIAQLCHDDDDHHDQGQKPEVKVDANAASPDSKTSTEAGAAVGEKNGAANAAVGNGQGDAKITLTRQATDANRNLTGIEVRESGAISGDVINLYFKAGGGWIYFAPLLLLFALEQGARVYTDTWVGNWFGDKYDQTLGFYLGIYFMLGVVYGLITFIRSTTFLFFCVRAALSIHNQLLDHILALPKSFFDTNPAGRILNRFSRDTDIMDSTLSASLIQFAGSVSTYIAILIVITIATHWFGVALVPLTVVYFTIQRYYIPAARELQRIESISRSPIYSRFAEALLGVPTIRAYRMEAGFTAQSDNLMEGNAHAFVTQKLAAGWLACRLDMLGLIVLTLAGALCIQGGIDPGMAGLALVYALDLTRFLKHGTNMASKSEADFNSVERIAQYLTPETEARPDNPPEVTKTLPADWPTAGAIAVEKLCMRYRPNMPLVLKGISFKVATGEKVGLVGRTGSGKSSLLLALFRMVEAESGSIFIDGVDISTLGLRYLRSKMSIIPQDPFMFSGTVRHNLDPFSQATDEDLWKAVEAVGLKPAIAALEDKLGAKVVDGGANFSLGQRQLFCLARAMLRHSKVLMLDEATASVDVDTDAQIQDALRLQFGEVTCLTIAHRLNTIMDADRVIVLDSGLVVEDDEPAALLERENSIFGSMVDQTGKKTSRYLKGLARSAANLRAESFATGTPRGAVLERIRSLFNTHASFAARVPSALAGRERALGGETPEVADSDAPTRLGTVDLEVVAEAPEESQARQSSPAEDSKQSK</sequence>
<comment type="caution">
    <text evidence="14">The sequence shown here is derived from an EMBL/GenBank/DDBJ whole genome shotgun (WGS) entry which is preliminary data.</text>
</comment>
<evidence type="ECO:0000256" key="6">
    <source>
        <dbReference type="ARBA" id="ARBA00022741"/>
    </source>
</evidence>
<dbReference type="Proteomes" id="UP000722791">
    <property type="component" value="Unassembled WGS sequence"/>
</dbReference>
<dbReference type="CDD" id="cd03244">
    <property type="entry name" value="ABCC_MRP_domain2"/>
    <property type="match status" value="1"/>
</dbReference>
<feature type="transmembrane region" description="Helical" evidence="11">
    <location>
        <begin position="157"/>
        <end position="174"/>
    </location>
</feature>
<dbReference type="GO" id="GO:0005774">
    <property type="term" value="C:vacuolar membrane"/>
    <property type="evidence" value="ECO:0007669"/>
    <property type="project" value="UniProtKB-SubCell"/>
</dbReference>
<dbReference type="InterPro" id="IPR044746">
    <property type="entry name" value="ABCC_6TM_D1"/>
</dbReference>
<dbReference type="EMBL" id="BNCP01000029">
    <property type="protein sequence ID" value="GIL84404.1"/>
    <property type="molecule type" value="Genomic_DNA"/>
</dbReference>
<dbReference type="Pfam" id="PF00005">
    <property type="entry name" value="ABC_tran"/>
    <property type="match status" value="2"/>
</dbReference>
<dbReference type="PANTHER" id="PTHR24223">
    <property type="entry name" value="ATP-BINDING CASSETTE SUB-FAMILY C"/>
    <property type="match status" value="1"/>
</dbReference>
<evidence type="ECO:0008006" key="17">
    <source>
        <dbReference type="Google" id="ProtNLM"/>
    </source>
</evidence>
<feature type="region of interest" description="Disordered" evidence="10">
    <location>
        <begin position="1365"/>
        <end position="1409"/>
    </location>
</feature>
<dbReference type="GO" id="GO:0016887">
    <property type="term" value="F:ATP hydrolysis activity"/>
    <property type="evidence" value="ECO:0007669"/>
    <property type="project" value="InterPro"/>
</dbReference>
<keyword evidence="3" id="KW-0813">Transport</keyword>
<dbReference type="FunFam" id="3.40.50.300:FF:000163">
    <property type="entry name" value="Multidrug resistance-associated protein member 4"/>
    <property type="match status" value="1"/>
</dbReference>
<dbReference type="Proteomes" id="UP000747110">
    <property type="component" value="Unassembled WGS sequence"/>
</dbReference>
<dbReference type="InterPro" id="IPR017871">
    <property type="entry name" value="ABC_transporter-like_CS"/>
</dbReference>
<evidence type="ECO:0000313" key="16">
    <source>
        <dbReference type="Proteomes" id="UP000747110"/>
    </source>
</evidence>
<feature type="transmembrane region" description="Helical" evidence="11">
    <location>
        <begin position="258"/>
        <end position="279"/>
    </location>
</feature>
<dbReference type="FunFam" id="1.20.1560.10:FF:000024">
    <property type="entry name" value="ABC transporter C family member 2"/>
    <property type="match status" value="1"/>
</dbReference>
<organism evidence="14 16">
    <name type="scientific">Volvox reticuliferus</name>
    <dbReference type="NCBI Taxonomy" id="1737510"/>
    <lineage>
        <taxon>Eukaryota</taxon>
        <taxon>Viridiplantae</taxon>
        <taxon>Chlorophyta</taxon>
        <taxon>core chlorophytes</taxon>
        <taxon>Chlorophyceae</taxon>
        <taxon>CS clade</taxon>
        <taxon>Chlamydomonadales</taxon>
        <taxon>Volvocaceae</taxon>
        <taxon>Volvox</taxon>
    </lineage>
</organism>
<dbReference type="InterPro" id="IPR036640">
    <property type="entry name" value="ABC1_TM_sf"/>
</dbReference>
<dbReference type="InterPro" id="IPR003439">
    <property type="entry name" value="ABC_transporter-like_ATP-bd"/>
</dbReference>
<evidence type="ECO:0000313" key="15">
    <source>
        <dbReference type="EMBL" id="GIM12707.1"/>
    </source>
</evidence>
<feature type="transmembrane region" description="Helical" evidence="11">
    <location>
        <begin position="342"/>
        <end position="364"/>
    </location>
</feature>
<feature type="transmembrane region" description="Helical" evidence="11">
    <location>
        <begin position="748"/>
        <end position="768"/>
    </location>
</feature>
<accession>A0A8J4CJM2</accession>
<keyword evidence="16" id="KW-1185">Reference proteome</keyword>
<evidence type="ECO:0000256" key="1">
    <source>
        <dbReference type="ARBA" id="ARBA00004128"/>
    </source>
</evidence>
<dbReference type="PANTHER" id="PTHR24223:SF443">
    <property type="entry name" value="MULTIDRUG-RESISTANCE LIKE PROTEIN 1, ISOFORM I"/>
    <property type="match status" value="1"/>
</dbReference>
<keyword evidence="6" id="KW-0547">Nucleotide-binding</keyword>
<evidence type="ECO:0000256" key="2">
    <source>
        <dbReference type="ARBA" id="ARBA00009726"/>
    </source>
</evidence>
<feature type="transmembrane region" description="Helical" evidence="11">
    <location>
        <begin position="105"/>
        <end position="127"/>
    </location>
</feature>
<feature type="domain" description="ABC transporter" evidence="12">
    <location>
        <begin position="1066"/>
        <end position="1300"/>
    </location>
</feature>
<dbReference type="CDD" id="cd03250">
    <property type="entry name" value="ABCC_MRP_domain1"/>
    <property type="match status" value="1"/>
</dbReference>
<dbReference type="InterPro" id="IPR011527">
    <property type="entry name" value="ABC1_TM_dom"/>
</dbReference>
<dbReference type="InterPro" id="IPR003593">
    <property type="entry name" value="AAA+_ATPase"/>
</dbReference>
<protein>
    <recommendedName>
        <fullName evidence="17">ABC transporter</fullName>
    </recommendedName>
</protein>
<evidence type="ECO:0000256" key="8">
    <source>
        <dbReference type="ARBA" id="ARBA00022989"/>
    </source>
</evidence>
<feature type="compositionally biased region" description="Basic and acidic residues" evidence="10">
    <location>
        <begin position="654"/>
        <end position="670"/>
    </location>
</feature>
<evidence type="ECO:0000256" key="4">
    <source>
        <dbReference type="ARBA" id="ARBA00022692"/>
    </source>
</evidence>
<dbReference type="Gene3D" id="3.40.50.300">
    <property type="entry name" value="P-loop containing nucleotide triphosphate hydrolases"/>
    <property type="match status" value="2"/>
</dbReference>
<evidence type="ECO:0000259" key="13">
    <source>
        <dbReference type="PROSITE" id="PS50929"/>
    </source>
</evidence>
<keyword evidence="8 11" id="KW-1133">Transmembrane helix</keyword>
<feature type="region of interest" description="Disordered" evidence="10">
    <location>
        <begin position="654"/>
        <end position="687"/>
    </location>
</feature>
<dbReference type="Pfam" id="PF00664">
    <property type="entry name" value="ABC_membrane"/>
    <property type="match status" value="2"/>
</dbReference>
<feature type="transmembrane region" description="Helical" evidence="11">
    <location>
        <begin position="231"/>
        <end position="252"/>
    </location>
</feature>
<feature type="transmembrane region" description="Helical" evidence="11">
    <location>
        <begin position="384"/>
        <end position="405"/>
    </location>
</feature>
<feature type="region of interest" description="Disordered" evidence="10">
    <location>
        <begin position="1"/>
        <end position="28"/>
    </location>
</feature>
<dbReference type="PROSITE" id="PS50929">
    <property type="entry name" value="ABC_TM1F"/>
    <property type="match status" value="2"/>
</dbReference>
<keyword evidence="7" id="KW-0067">ATP-binding</keyword>
<feature type="domain" description="ABC transmembrane type-1" evidence="13">
    <location>
        <begin position="107"/>
        <end position="400"/>
    </location>
</feature>
<evidence type="ECO:0000256" key="9">
    <source>
        <dbReference type="ARBA" id="ARBA00023136"/>
    </source>
</evidence>
<dbReference type="SUPFAM" id="SSF52540">
    <property type="entry name" value="P-loop containing nucleoside triphosphate hydrolases"/>
    <property type="match status" value="2"/>
</dbReference>
<dbReference type="CDD" id="cd18579">
    <property type="entry name" value="ABC_6TM_ABCC_D1"/>
    <property type="match status" value="1"/>
</dbReference>
<feature type="domain" description="ABC transmembrane type-1" evidence="13">
    <location>
        <begin position="754"/>
        <end position="1026"/>
    </location>
</feature>
<dbReference type="FunFam" id="1.20.1560.10:FF:000010">
    <property type="entry name" value="Multidrug resistance-associated ABC transporter"/>
    <property type="match status" value="1"/>
</dbReference>
<dbReference type="Gene3D" id="1.20.1560.10">
    <property type="entry name" value="ABC transporter type 1, transmembrane domain"/>
    <property type="match status" value="2"/>
</dbReference>
<comment type="similarity">
    <text evidence="2">Belongs to the ABC transporter superfamily. ABCC family. Conjugate transporter (TC 3.A.1.208) subfamily.</text>
</comment>
<dbReference type="GO" id="GO:0140359">
    <property type="term" value="F:ABC-type transporter activity"/>
    <property type="evidence" value="ECO:0007669"/>
    <property type="project" value="InterPro"/>
</dbReference>
<dbReference type="PROSITE" id="PS50893">
    <property type="entry name" value="ABC_TRANSPORTER_2"/>
    <property type="match status" value="2"/>
</dbReference>
<dbReference type="PROSITE" id="PS00211">
    <property type="entry name" value="ABC_TRANSPORTER_1"/>
    <property type="match status" value="2"/>
</dbReference>
<evidence type="ECO:0000256" key="5">
    <source>
        <dbReference type="ARBA" id="ARBA00022737"/>
    </source>
</evidence>
<feature type="transmembrane region" description="Helical" evidence="11">
    <location>
        <begin position="788"/>
        <end position="814"/>
    </location>
</feature>
<evidence type="ECO:0000256" key="3">
    <source>
        <dbReference type="ARBA" id="ARBA00022448"/>
    </source>
</evidence>
<feature type="domain" description="ABC transporter" evidence="12">
    <location>
        <begin position="432"/>
        <end position="655"/>
    </location>
</feature>
<reference evidence="14" key="1">
    <citation type="journal article" date="2021" name="Proc. Natl. Acad. Sci. U.S.A.">
        <title>Three genomes in the algal genus Volvox reveal the fate of a haploid sex-determining region after a transition to homothallism.</title>
        <authorList>
            <person name="Yamamoto K."/>
            <person name="Hamaji T."/>
            <person name="Kawai-Toyooka H."/>
            <person name="Matsuzaki R."/>
            <person name="Takahashi F."/>
            <person name="Nishimura Y."/>
            <person name="Kawachi M."/>
            <person name="Noguchi H."/>
            <person name="Minakuchi Y."/>
            <person name="Umen J.G."/>
            <person name="Toyoda A."/>
            <person name="Nozaki H."/>
        </authorList>
    </citation>
    <scope>NUCLEOTIDE SEQUENCE</scope>
    <source>
        <strain evidence="15">NIES-3785</strain>
        <strain evidence="14">NIES-3786</strain>
    </source>
</reference>
<name>A0A8J4CJM2_9CHLO</name>
<dbReference type="SUPFAM" id="SSF90123">
    <property type="entry name" value="ABC transporter transmembrane region"/>
    <property type="match status" value="2"/>
</dbReference>